<dbReference type="GeneID" id="107887893"/>
<reference evidence="5" key="2">
    <citation type="submission" date="2025-08" db="UniProtKB">
        <authorList>
            <consortium name="RefSeq"/>
        </authorList>
    </citation>
    <scope>IDENTIFICATION</scope>
</reference>
<dbReference type="Pfam" id="PF00098">
    <property type="entry name" value="zf-CCHC"/>
    <property type="match status" value="1"/>
</dbReference>
<accession>A0A1U8HNH7</accession>
<dbReference type="OrthoDB" id="1103803at2759"/>
<dbReference type="PaxDb" id="3635-A0A1U8HNH7"/>
<dbReference type="InterPro" id="IPR036875">
    <property type="entry name" value="Znf_CCHC_sf"/>
</dbReference>
<dbReference type="GO" id="GO:2000767">
    <property type="term" value="P:positive regulation of cytoplasmic translation"/>
    <property type="evidence" value="ECO:0000318"/>
    <property type="project" value="GO_Central"/>
</dbReference>
<dbReference type="AlphaFoldDB" id="A0A1U8HNH7"/>
<dbReference type="InterPro" id="IPR001878">
    <property type="entry name" value="Znf_CCHC"/>
</dbReference>
<keyword evidence="1" id="KW-0863">Zinc-finger</keyword>
<reference evidence="4" key="1">
    <citation type="journal article" date="2020" name="Nat. Genet.">
        <title>Genomic diversifications of five Gossypium allopolyploid species and their impact on cotton improvement.</title>
        <authorList>
            <person name="Chen Z.J."/>
            <person name="Sreedasyam A."/>
            <person name="Ando A."/>
            <person name="Song Q."/>
            <person name="De Santiago L.M."/>
            <person name="Hulse-Kemp A.M."/>
            <person name="Ding M."/>
            <person name="Ye W."/>
            <person name="Kirkbride R.C."/>
            <person name="Jenkins J."/>
            <person name="Plott C."/>
            <person name="Lovell J."/>
            <person name="Lin Y.M."/>
            <person name="Vaughn R."/>
            <person name="Liu B."/>
            <person name="Simpson S."/>
            <person name="Scheffler B.E."/>
            <person name="Wen L."/>
            <person name="Saski C.A."/>
            <person name="Grover C.E."/>
            <person name="Hu G."/>
            <person name="Conover J.L."/>
            <person name="Carlson J.W."/>
            <person name="Shu S."/>
            <person name="Boston L.B."/>
            <person name="Williams M."/>
            <person name="Peterson D.G."/>
            <person name="McGee K."/>
            <person name="Jones D.C."/>
            <person name="Wendel J.F."/>
            <person name="Stelly D.M."/>
            <person name="Grimwood J."/>
            <person name="Schmutz J."/>
        </authorList>
    </citation>
    <scope>NUCLEOTIDE SEQUENCE [LARGE SCALE GENOMIC DNA]</scope>
    <source>
        <strain evidence="4">cv. TM-1</strain>
    </source>
</reference>
<name>A0A1U8HNH7_GOSHI</name>
<evidence type="ECO:0000256" key="1">
    <source>
        <dbReference type="PROSITE-ProRule" id="PRU00047"/>
    </source>
</evidence>
<feature type="domain" description="CCHC-type" evidence="3">
    <location>
        <begin position="139"/>
        <end position="154"/>
    </location>
</feature>
<dbReference type="RefSeq" id="XP_016667600.1">
    <property type="nucleotide sequence ID" value="XM_016812111.1"/>
</dbReference>
<keyword evidence="4" id="KW-1185">Reference proteome</keyword>
<dbReference type="SUPFAM" id="SSF57756">
    <property type="entry name" value="Retrovirus zinc finger-like domains"/>
    <property type="match status" value="1"/>
</dbReference>
<dbReference type="GO" id="GO:0005737">
    <property type="term" value="C:cytoplasm"/>
    <property type="evidence" value="ECO:0000318"/>
    <property type="project" value="GO_Central"/>
</dbReference>
<evidence type="ECO:0000313" key="4">
    <source>
        <dbReference type="Proteomes" id="UP000818029"/>
    </source>
</evidence>
<dbReference type="GO" id="GO:0008270">
    <property type="term" value="F:zinc ion binding"/>
    <property type="evidence" value="ECO:0007669"/>
    <property type="project" value="UniProtKB-KW"/>
</dbReference>
<keyword evidence="1" id="KW-0479">Metal-binding</keyword>
<evidence type="ECO:0000313" key="5">
    <source>
        <dbReference type="RefSeq" id="XP_016667600.1"/>
    </source>
</evidence>
<dbReference type="SMART" id="SM00343">
    <property type="entry name" value="ZnF_C2HC"/>
    <property type="match status" value="1"/>
</dbReference>
<gene>
    <name evidence="5" type="primary">LOC107887893</name>
</gene>
<dbReference type="GO" id="GO:0003727">
    <property type="term" value="F:single-stranded RNA binding"/>
    <property type="evidence" value="ECO:0000318"/>
    <property type="project" value="GO_Central"/>
</dbReference>
<organism evidence="4 5">
    <name type="scientific">Gossypium hirsutum</name>
    <name type="common">Upland cotton</name>
    <name type="synonym">Gossypium mexicanum</name>
    <dbReference type="NCBI Taxonomy" id="3635"/>
    <lineage>
        <taxon>Eukaryota</taxon>
        <taxon>Viridiplantae</taxon>
        <taxon>Streptophyta</taxon>
        <taxon>Embryophyta</taxon>
        <taxon>Tracheophyta</taxon>
        <taxon>Spermatophyta</taxon>
        <taxon>Magnoliopsida</taxon>
        <taxon>eudicotyledons</taxon>
        <taxon>Gunneridae</taxon>
        <taxon>Pentapetalae</taxon>
        <taxon>rosids</taxon>
        <taxon>malvids</taxon>
        <taxon>Malvales</taxon>
        <taxon>Malvaceae</taxon>
        <taxon>Malvoideae</taxon>
        <taxon>Gossypium</taxon>
    </lineage>
</organism>
<dbReference type="GO" id="GO:0045182">
    <property type="term" value="F:translation regulator activity"/>
    <property type="evidence" value="ECO:0000318"/>
    <property type="project" value="GO_Central"/>
</dbReference>
<dbReference type="Proteomes" id="UP000818029">
    <property type="component" value="Chromosome A03"/>
</dbReference>
<proteinExistence type="predicted"/>
<dbReference type="Gene3D" id="4.10.60.10">
    <property type="entry name" value="Zinc finger, CCHC-type"/>
    <property type="match status" value="1"/>
</dbReference>
<protein>
    <recommendedName>
        <fullName evidence="3">CCHC-type domain-containing protein</fullName>
    </recommendedName>
</protein>
<dbReference type="KEGG" id="ghi:107887893"/>
<keyword evidence="1" id="KW-0862">Zinc</keyword>
<evidence type="ECO:0000259" key="3">
    <source>
        <dbReference type="PROSITE" id="PS50158"/>
    </source>
</evidence>
<evidence type="ECO:0000256" key="2">
    <source>
        <dbReference type="SAM" id="MobiDB-lite"/>
    </source>
</evidence>
<sequence length="162" mass="18672">MRRERPPVGRFRKQGAEEFQANIDDDPKRLKEFVVLVERACKAKELAKEKWKADLVSQDLKKRQLSKSFQSSSKKSREFTTRSNASIGYSSKNRSKQYIVSKAQTTSIASVGNARLDRSGCPQFGRHHFGKCQGNDRNCFKCSSPDHFVRDCPERTERRNLQ</sequence>
<dbReference type="GO" id="GO:0003729">
    <property type="term" value="F:mRNA binding"/>
    <property type="evidence" value="ECO:0000318"/>
    <property type="project" value="GO_Central"/>
</dbReference>
<dbReference type="PROSITE" id="PS50158">
    <property type="entry name" value="ZF_CCHC"/>
    <property type="match status" value="1"/>
</dbReference>
<feature type="region of interest" description="Disordered" evidence="2">
    <location>
        <begin position="63"/>
        <end position="83"/>
    </location>
</feature>